<evidence type="ECO:0000313" key="2">
    <source>
        <dbReference type="EMBL" id="MEV8466125.1"/>
    </source>
</evidence>
<evidence type="ECO:0000259" key="1">
    <source>
        <dbReference type="Pfam" id="PF20056"/>
    </source>
</evidence>
<name>A0ABV3L4V8_9RHOB</name>
<proteinExistence type="predicted"/>
<accession>A0ABV3L4V8</accession>
<organism evidence="2 3">
    <name type="scientific">Meridianimarinicoccus marinus</name>
    <dbReference type="NCBI Taxonomy" id="3231483"/>
    <lineage>
        <taxon>Bacteria</taxon>
        <taxon>Pseudomonadati</taxon>
        <taxon>Pseudomonadota</taxon>
        <taxon>Alphaproteobacteria</taxon>
        <taxon>Rhodobacterales</taxon>
        <taxon>Paracoccaceae</taxon>
        <taxon>Meridianimarinicoccus</taxon>
    </lineage>
</organism>
<gene>
    <name evidence="2" type="ORF">AB0T83_04905</name>
</gene>
<dbReference type="RefSeq" id="WP_366191935.1">
    <property type="nucleotide sequence ID" value="NZ_JBFBVU010000004.1"/>
</dbReference>
<sequence length="97" mass="10588">MTLHTPKPLGDPITHYWLVLEMARAAGVDLVTAMDEGRLTHDGWAGMVERCRDCDWQRDGGCTRWLSLQEAGSAEVPGACVNQQKFDALAEATASEA</sequence>
<feature type="domain" description="DUF6455" evidence="1">
    <location>
        <begin position="10"/>
        <end position="91"/>
    </location>
</feature>
<comment type="caution">
    <text evidence="2">The sequence shown here is derived from an EMBL/GenBank/DDBJ whole genome shotgun (WGS) entry which is preliminary data.</text>
</comment>
<dbReference type="Proteomes" id="UP001553161">
    <property type="component" value="Unassembled WGS sequence"/>
</dbReference>
<keyword evidence="3" id="KW-1185">Reference proteome</keyword>
<dbReference type="Pfam" id="PF20056">
    <property type="entry name" value="DUF6455"/>
    <property type="match status" value="1"/>
</dbReference>
<dbReference type="InterPro" id="IPR045601">
    <property type="entry name" value="DUF6455"/>
</dbReference>
<evidence type="ECO:0000313" key="3">
    <source>
        <dbReference type="Proteomes" id="UP001553161"/>
    </source>
</evidence>
<reference evidence="2 3" key="1">
    <citation type="submission" date="2024-07" db="EMBL/GenBank/DDBJ databases">
        <authorList>
            <person name="Kang M."/>
        </authorList>
    </citation>
    <scope>NUCLEOTIDE SEQUENCE [LARGE SCALE GENOMIC DNA]</scope>
    <source>
        <strain evidence="2 3">DFM31</strain>
    </source>
</reference>
<dbReference type="EMBL" id="JBFBVU010000004">
    <property type="protein sequence ID" value="MEV8466125.1"/>
    <property type="molecule type" value="Genomic_DNA"/>
</dbReference>
<protein>
    <submittedName>
        <fullName evidence="2">DUF6455 family protein</fullName>
    </submittedName>
</protein>